<keyword evidence="11" id="KW-1185">Reference proteome</keyword>
<dbReference type="InterPro" id="IPR036365">
    <property type="entry name" value="PGBD-like_sf"/>
</dbReference>
<feature type="signal peptide" evidence="8">
    <location>
        <begin position="1"/>
        <end position="29"/>
    </location>
</feature>
<feature type="active site" description="Proton donor/acceptor" evidence="7">
    <location>
        <position position="297"/>
    </location>
</feature>
<feature type="active site" description="Nucleophile" evidence="7">
    <location>
        <position position="316"/>
    </location>
</feature>
<evidence type="ECO:0000256" key="8">
    <source>
        <dbReference type="SAM" id="SignalP"/>
    </source>
</evidence>
<keyword evidence="6 7" id="KW-0961">Cell wall biogenesis/degradation</keyword>
<dbReference type="Pfam" id="PF03734">
    <property type="entry name" value="YkuD"/>
    <property type="match status" value="1"/>
</dbReference>
<dbReference type="SUPFAM" id="SSF141523">
    <property type="entry name" value="L,D-transpeptidase catalytic domain-like"/>
    <property type="match status" value="1"/>
</dbReference>
<evidence type="ECO:0000313" key="10">
    <source>
        <dbReference type="EMBL" id="MFA0809874.1"/>
    </source>
</evidence>
<keyword evidence="8" id="KW-0732">Signal</keyword>
<dbReference type="SUPFAM" id="SSF47090">
    <property type="entry name" value="PGBD-like"/>
    <property type="match status" value="1"/>
</dbReference>
<protein>
    <submittedName>
        <fullName evidence="10">L,D-transpeptidase family protein</fullName>
    </submittedName>
</protein>
<evidence type="ECO:0000256" key="1">
    <source>
        <dbReference type="ARBA" id="ARBA00004752"/>
    </source>
</evidence>
<dbReference type="PROSITE" id="PS52029">
    <property type="entry name" value="LD_TPASE"/>
    <property type="match status" value="1"/>
</dbReference>
<dbReference type="Gene3D" id="2.40.440.10">
    <property type="entry name" value="L,D-transpeptidase catalytic domain-like"/>
    <property type="match status" value="1"/>
</dbReference>
<feature type="domain" description="L,D-TPase catalytic" evidence="9">
    <location>
        <begin position="166"/>
        <end position="343"/>
    </location>
</feature>
<comment type="caution">
    <text evidence="10">The sequence shown here is derived from an EMBL/GenBank/DDBJ whole genome shotgun (WGS) entry which is preliminary data.</text>
</comment>
<dbReference type="InterPro" id="IPR036366">
    <property type="entry name" value="PGBDSf"/>
</dbReference>
<comment type="pathway">
    <text evidence="1 7">Cell wall biogenesis; peptidoglycan biosynthesis.</text>
</comment>
<comment type="similarity">
    <text evidence="2">Belongs to the YkuD family.</text>
</comment>
<evidence type="ECO:0000256" key="2">
    <source>
        <dbReference type="ARBA" id="ARBA00005992"/>
    </source>
</evidence>
<accession>A0ABV4NVU8</accession>
<keyword evidence="3" id="KW-0808">Transferase</keyword>
<dbReference type="EMBL" id="JBGMEK010000003">
    <property type="protein sequence ID" value="MFA0809874.1"/>
    <property type="molecule type" value="Genomic_DNA"/>
</dbReference>
<dbReference type="Gene3D" id="1.10.101.10">
    <property type="entry name" value="PGBD-like superfamily/PGBD"/>
    <property type="match status" value="1"/>
</dbReference>
<dbReference type="Proteomes" id="UP001569428">
    <property type="component" value="Unassembled WGS sequence"/>
</dbReference>
<sequence>MARYPRHLGLAALLSLAIASATPIQSAQAIRESTALSPANVSEQLRVEASRYREIAKRWRPIAQGGPLQAGDRNERVLQLRKLLELYGDYRGQPGPMPYPQKDALRFDSALQSALESFQRRHGLTPTGVADDKTLAALAISPVERAKQMTMNADRWSRLTLPKDSRYVLVNIPDYRLQLVEEGQVKLEMKTVVGKYSSRTPNMRSRITSVVFNPTWTVPRSILITELLPKARHNPAAMHRRGYRVVQYRSGNTSPITDESLARAAGGHATLRQVSGQGNTLGKVKFVIPNKQAIFLHDTQAQSLFSEQQRAFSHGCVRLQQPEELAYSLLKPQGWDRTRVAQATTGNQPVNVPIKPAPRLYLVYMTAWIDADGRPQFRRDIYHRDSKELPVDLPLLTPR</sequence>
<dbReference type="InterPro" id="IPR002477">
    <property type="entry name" value="Peptidoglycan-bd-like"/>
</dbReference>
<dbReference type="CDD" id="cd16913">
    <property type="entry name" value="YkuD_like"/>
    <property type="match status" value="1"/>
</dbReference>
<proteinExistence type="inferred from homology"/>
<dbReference type="PANTHER" id="PTHR41533:SF2">
    <property type="entry name" value="BLR7131 PROTEIN"/>
    <property type="match status" value="1"/>
</dbReference>
<evidence type="ECO:0000256" key="7">
    <source>
        <dbReference type="PROSITE-ProRule" id="PRU01373"/>
    </source>
</evidence>
<dbReference type="RefSeq" id="WP_371837488.1">
    <property type="nucleotide sequence ID" value="NZ_JBGMEK010000003.1"/>
</dbReference>
<dbReference type="PANTHER" id="PTHR41533">
    <property type="entry name" value="L,D-TRANSPEPTIDASE HI_1667-RELATED"/>
    <property type="match status" value="1"/>
</dbReference>
<keyword evidence="4 7" id="KW-0133">Cell shape</keyword>
<dbReference type="Pfam" id="PF01471">
    <property type="entry name" value="PG_binding_1"/>
    <property type="match status" value="1"/>
</dbReference>
<dbReference type="InterPro" id="IPR005490">
    <property type="entry name" value="LD_TPept_cat_dom"/>
</dbReference>
<dbReference type="InterPro" id="IPR038063">
    <property type="entry name" value="Transpep_catalytic_dom"/>
</dbReference>
<name>A0ABV4NVU8_9GAMM</name>
<feature type="chain" id="PRO_5046593866" evidence="8">
    <location>
        <begin position="30"/>
        <end position="399"/>
    </location>
</feature>
<evidence type="ECO:0000256" key="5">
    <source>
        <dbReference type="ARBA" id="ARBA00022984"/>
    </source>
</evidence>
<evidence type="ECO:0000256" key="3">
    <source>
        <dbReference type="ARBA" id="ARBA00022679"/>
    </source>
</evidence>
<evidence type="ECO:0000256" key="6">
    <source>
        <dbReference type="ARBA" id="ARBA00023316"/>
    </source>
</evidence>
<evidence type="ECO:0000313" key="11">
    <source>
        <dbReference type="Proteomes" id="UP001569428"/>
    </source>
</evidence>
<reference evidence="10 11" key="1">
    <citation type="submission" date="2024-08" db="EMBL/GenBank/DDBJ databases">
        <authorList>
            <person name="Ishaq N."/>
        </authorList>
    </citation>
    <scope>NUCLEOTIDE SEQUENCE [LARGE SCALE GENOMIC DNA]</scope>
    <source>
        <strain evidence="10 11">DSM 18651</strain>
    </source>
</reference>
<organism evidence="10 11">
    <name type="scientific">Microbulbifer epialgicus</name>
    <dbReference type="NCBI Taxonomy" id="393907"/>
    <lineage>
        <taxon>Bacteria</taxon>
        <taxon>Pseudomonadati</taxon>
        <taxon>Pseudomonadota</taxon>
        <taxon>Gammaproteobacteria</taxon>
        <taxon>Cellvibrionales</taxon>
        <taxon>Microbulbiferaceae</taxon>
        <taxon>Microbulbifer</taxon>
    </lineage>
</organism>
<keyword evidence="5 7" id="KW-0573">Peptidoglycan synthesis</keyword>
<gene>
    <name evidence="10" type="ORF">ACCI49_02990</name>
</gene>
<evidence type="ECO:0000256" key="4">
    <source>
        <dbReference type="ARBA" id="ARBA00022960"/>
    </source>
</evidence>
<dbReference type="InterPro" id="IPR052905">
    <property type="entry name" value="LD-transpeptidase_YkuD-like"/>
</dbReference>
<evidence type="ECO:0000259" key="9">
    <source>
        <dbReference type="PROSITE" id="PS52029"/>
    </source>
</evidence>